<dbReference type="Pfam" id="PF06808">
    <property type="entry name" value="DctM"/>
    <property type="match status" value="1"/>
</dbReference>
<feature type="compositionally biased region" description="Low complexity" evidence="1">
    <location>
        <begin position="79"/>
        <end position="93"/>
    </location>
</feature>
<feature type="transmembrane region" description="Helical" evidence="2">
    <location>
        <begin position="549"/>
        <end position="569"/>
    </location>
</feature>
<feature type="transmembrane region" description="Helical" evidence="2">
    <location>
        <begin position="523"/>
        <end position="542"/>
    </location>
</feature>
<dbReference type="NCBIfam" id="TIGR02123">
    <property type="entry name" value="TRAP_fused"/>
    <property type="match status" value="1"/>
</dbReference>
<feature type="transmembrane region" description="Helical" evidence="2">
    <location>
        <begin position="355"/>
        <end position="374"/>
    </location>
</feature>
<comment type="caution">
    <text evidence="4">The sequence shown here is derived from an EMBL/GenBank/DDBJ whole genome shotgun (WGS) entry which is preliminary data.</text>
</comment>
<sequence length="691" mass="73363">MSVSQDLSLSSVTPRAVLRSSIFVIGASMTLFTLYFAWQIPMDQLRYSNIFLGLGLTLFYLVEARKHLYPDKDSPMPGAPDDTATATDQPTETSSAGGTRGSAVAGTYRQAVGAAYRRVNPAICLALAVLTIIATGYVEFHFDRLLHEARMVGWTQTDLVIGLIIVGLVTEATGRAYGKTIAAVVLGSVLYATSFIGPNLPGLFRHTGMDWQQISREGAISLTGTYGFILEVGATWVAIFIMFAGMAKVYGLMDFIIETSQEVLKVLESGVVHIAIISSMAMGSITGSAAANTATTGSFTIPMMKNQGIREDFAAAIESVASTGGQMLPPVMGVAAFIMADILGVSYFVIIQAGIIPALLFYFSVMVATHLLVLRHDWKATESGRFDRSVLLKGVHFLLPLAVLIYTLVVMRLTPLGAGFYTILTLVATMYVRNAIVDGVSVGTVLETTKQTLLGLRQGAVEMAPLVGILASLGVVINMLTQTGLTQKISAQMISLSGGVFVILLLLAMVASILFGLGMPTPAAYILVVVLVAPAMIQYGVAEISAHMFVFYFAMLSAITPPVAIAVAIGSKISGSGFLIACKQALRIGAPGFIIPFSFIANESLIYWTFPNTAIALVLVLTGIAALIMAMIGYNGRELLTRPKRLVFLVLALAAMVGPFAAQVGAVVLIGLLLANAYLRSTPEPHAVADD</sequence>
<feature type="transmembrane region" description="Helical" evidence="2">
    <location>
        <begin position="181"/>
        <end position="200"/>
    </location>
</feature>
<feature type="transmembrane region" description="Helical" evidence="2">
    <location>
        <begin position="331"/>
        <end position="349"/>
    </location>
</feature>
<feature type="transmembrane region" description="Helical" evidence="2">
    <location>
        <begin position="119"/>
        <end position="139"/>
    </location>
</feature>
<keyword evidence="2" id="KW-0472">Membrane</keyword>
<feature type="transmembrane region" description="Helical" evidence="2">
    <location>
        <begin position="646"/>
        <end position="675"/>
    </location>
</feature>
<dbReference type="Proteomes" id="UP000318864">
    <property type="component" value="Unassembled WGS sequence"/>
</dbReference>
<feature type="transmembrane region" description="Helical" evidence="2">
    <location>
        <begin position="463"/>
        <end position="481"/>
    </location>
</feature>
<dbReference type="PANTHER" id="PTHR43849:SF2">
    <property type="entry name" value="BLL3936 PROTEIN"/>
    <property type="match status" value="1"/>
</dbReference>
<keyword evidence="2" id="KW-1133">Transmembrane helix</keyword>
<dbReference type="EMBL" id="RBZW01000013">
    <property type="protein sequence ID" value="THE65996.1"/>
    <property type="molecule type" value="Genomic_DNA"/>
</dbReference>
<name>A0A4S3TP56_9EURY</name>
<evidence type="ECO:0000313" key="4">
    <source>
        <dbReference type="EMBL" id="THE65996.1"/>
    </source>
</evidence>
<feature type="domain" description="TRAP C4-dicarboxylate transport system permease DctM subunit" evidence="3">
    <location>
        <begin position="168"/>
        <end position="609"/>
    </location>
</feature>
<feature type="transmembrane region" description="Helical" evidence="2">
    <location>
        <begin position="614"/>
        <end position="634"/>
    </location>
</feature>
<feature type="transmembrane region" description="Helical" evidence="2">
    <location>
        <begin position="493"/>
        <end position="517"/>
    </location>
</feature>
<gene>
    <name evidence="4" type="ORF">D8Y22_04800</name>
</gene>
<proteinExistence type="predicted"/>
<dbReference type="AlphaFoldDB" id="A0A4S3TP56"/>
<evidence type="ECO:0000313" key="5">
    <source>
        <dbReference type="Proteomes" id="UP000318864"/>
    </source>
</evidence>
<feature type="transmembrane region" description="Helical" evidence="2">
    <location>
        <begin position="220"/>
        <end position="243"/>
    </location>
</feature>
<keyword evidence="2" id="KW-0812">Transmembrane</keyword>
<dbReference type="InterPro" id="IPR011853">
    <property type="entry name" value="TRAP_DctM-Dct_fused"/>
</dbReference>
<protein>
    <submittedName>
        <fullName evidence="4">TRAP transporter fused permease subunit</fullName>
    </submittedName>
</protein>
<evidence type="ECO:0000256" key="1">
    <source>
        <dbReference type="SAM" id="MobiDB-lite"/>
    </source>
</evidence>
<dbReference type="OrthoDB" id="371890at2157"/>
<feature type="transmembrane region" description="Helical" evidence="2">
    <location>
        <begin position="151"/>
        <end position="169"/>
    </location>
</feature>
<evidence type="ECO:0000259" key="3">
    <source>
        <dbReference type="Pfam" id="PF06808"/>
    </source>
</evidence>
<organism evidence="4 5">
    <name type="scientific">Salinadaptatus halalkaliphilus</name>
    <dbReference type="NCBI Taxonomy" id="2419781"/>
    <lineage>
        <taxon>Archaea</taxon>
        <taxon>Methanobacteriati</taxon>
        <taxon>Methanobacteriota</taxon>
        <taxon>Stenosarchaea group</taxon>
        <taxon>Halobacteria</taxon>
        <taxon>Halobacteriales</taxon>
        <taxon>Natrialbaceae</taxon>
        <taxon>Salinadaptatus</taxon>
    </lineage>
</organism>
<evidence type="ECO:0000256" key="2">
    <source>
        <dbReference type="SAM" id="Phobius"/>
    </source>
</evidence>
<feature type="region of interest" description="Disordered" evidence="1">
    <location>
        <begin position="72"/>
        <end position="102"/>
    </location>
</feature>
<dbReference type="InterPro" id="IPR010656">
    <property type="entry name" value="DctM"/>
</dbReference>
<feature type="transmembrane region" description="Helical" evidence="2">
    <location>
        <begin position="395"/>
        <end position="414"/>
    </location>
</feature>
<feature type="transmembrane region" description="Helical" evidence="2">
    <location>
        <begin position="44"/>
        <end position="62"/>
    </location>
</feature>
<accession>A0A4S3TP56</accession>
<reference evidence="4 5" key="1">
    <citation type="submission" date="2018-10" db="EMBL/GenBank/DDBJ databases">
        <title>Natronolimnobius sp. XQ-INN 246 isolated from Inner Mongolia Autonomous Region of China.</title>
        <authorList>
            <person name="Xue Q."/>
        </authorList>
    </citation>
    <scope>NUCLEOTIDE SEQUENCE [LARGE SCALE GENOMIC DNA]</scope>
    <source>
        <strain evidence="4 5">XQ-INN 246</strain>
    </source>
</reference>
<keyword evidence="5" id="KW-1185">Reference proteome</keyword>
<dbReference type="PANTHER" id="PTHR43849">
    <property type="entry name" value="BLL3936 PROTEIN"/>
    <property type="match status" value="1"/>
</dbReference>
<feature type="transmembrane region" description="Helical" evidence="2">
    <location>
        <begin position="21"/>
        <end position="38"/>
    </location>
</feature>
<dbReference type="RefSeq" id="WP_141463582.1">
    <property type="nucleotide sequence ID" value="NZ_RBZW01000013.1"/>
</dbReference>